<keyword evidence="9" id="KW-1185">Reference proteome</keyword>
<dbReference type="Proteomes" id="UP000002282">
    <property type="component" value="Chromosome 3R"/>
</dbReference>
<proteinExistence type="inferred from homology"/>
<keyword evidence="4 7" id="KW-0406">Ion transport</keyword>
<protein>
    <recommendedName>
        <fullName evidence="7">V-type proton ATPase subunit F</fullName>
    </recommendedName>
</protein>
<evidence type="ECO:0000313" key="9">
    <source>
        <dbReference type="Proteomes" id="UP000002282"/>
    </source>
</evidence>
<dbReference type="OMA" id="ERQPNFM"/>
<dbReference type="Pfam" id="PF01990">
    <property type="entry name" value="ATP-synt_F"/>
    <property type="match status" value="1"/>
</dbReference>
<organism evidence="8 9">
    <name type="scientific">Drosophila yakuba</name>
    <name type="common">Fruit fly</name>
    <dbReference type="NCBI Taxonomy" id="7245"/>
    <lineage>
        <taxon>Eukaryota</taxon>
        <taxon>Metazoa</taxon>
        <taxon>Ecdysozoa</taxon>
        <taxon>Arthropoda</taxon>
        <taxon>Hexapoda</taxon>
        <taxon>Insecta</taxon>
        <taxon>Pterygota</taxon>
        <taxon>Neoptera</taxon>
        <taxon>Endopterygota</taxon>
        <taxon>Diptera</taxon>
        <taxon>Brachycera</taxon>
        <taxon>Muscomorpha</taxon>
        <taxon>Ephydroidea</taxon>
        <taxon>Drosophilidae</taxon>
        <taxon>Drosophila</taxon>
        <taxon>Sophophora</taxon>
    </lineage>
</organism>
<gene>
    <name evidence="8" type="primary">Dyak\GE10180</name>
    <name evidence="8" type="synonym">dyak_GLEANR_10128</name>
    <name evidence="8" type="synonym">GE10180</name>
    <name evidence="8" type="ORF">Dyak_GE10180</name>
</gene>
<dbReference type="EMBL" id="CM000160">
    <property type="protein sequence ID" value="EDW97824.1"/>
    <property type="molecule type" value="Genomic_DNA"/>
</dbReference>
<dbReference type="PANTHER" id="PTHR13861">
    <property type="entry name" value="VACUOLAR ATP SYNTHASE SUBUNIT F"/>
    <property type="match status" value="1"/>
</dbReference>
<dbReference type="SUPFAM" id="SSF159468">
    <property type="entry name" value="AtpF-like"/>
    <property type="match status" value="1"/>
</dbReference>
<dbReference type="PANTHER" id="PTHR13861:SF2">
    <property type="entry name" value="V-TYPE PROTON ATPASE SUBUNIT F"/>
    <property type="match status" value="1"/>
</dbReference>
<dbReference type="GO" id="GO:0046961">
    <property type="term" value="F:proton-transporting ATPase activity, rotational mechanism"/>
    <property type="evidence" value="ECO:0007669"/>
    <property type="project" value="InterPro"/>
</dbReference>
<comment type="subunit">
    <text evidence="6">V-ATPase is a heteromultimeric enzyme made up of two complexes: the ATP-hydrolytic V1 complex and the proton translocation V0 complex. The V1 complex consists of three catalytic AB heterodimers that form a heterohexamer, three peripheral stalks each consisting of EG heterodimers, one central rotor including subunits D and F, and the regulatory subunits C and H. The proton translocation complex V0 consists of the proton transport subunit a, a ring of proteolipid subunits c9c'', rotary subunit d, subunits e and f, and the accessory subunits VhaAC45 and ATP6AP2.</text>
</comment>
<evidence type="ECO:0000256" key="6">
    <source>
        <dbReference type="ARBA" id="ARBA00046957"/>
    </source>
</evidence>
<keyword evidence="2 7" id="KW-0813">Transport</keyword>
<dbReference type="AlphaFoldDB" id="B4PVL5"/>
<accession>B4PVL5</accession>
<dbReference type="OrthoDB" id="10261947at2759"/>
<dbReference type="NCBIfam" id="TIGR01101">
    <property type="entry name" value="V_ATP_synt_F"/>
    <property type="match status" value="1"/>
</dbReference>
<dbReference type="InterPro" id="IPR005772">
    <property type="entry name" value="ATPase_V1-cplx_fsu_euk"/>
</dbReference>
<dbReference type="GO" id="GO:0016787">
    <property type="term" value="F:hydrolase activity"/>
    <property type="evidence" value="ECO:0007669"/>
    <property type="project" value="UniProtKB-KW"/>
</dbReference>
<evidence type="ECO:0000256" key="1">
    <source>
        <dbReference type="ARBA" id="ARBA00010148"/>
    </source>
</evidence>
<evidence type="ECO:0000256" key="4">
    <source>
        <dbReference type="ARBA" id="ARBA00023065"/>
    </source>
</evidence>
<dbReference type="HOGENOM" id="CLU_135754_0_0_1"/>
<dbReference type="SMR" id="B4PVL5"/>
<keyword evidence="8" id="KW-0378">Hydrolase</keyword>
<dbReference type="eggNOG" id="KOG3432">
    <property type="taxonomic scope" value="Eukaryota"/>
</dbReference>
<dbReference type="InterPro" id="IPR036906">
    <property type="entry name" value="ATPase_V1_fsu_sf"/>
</dbReference>
<keyword evidence="3 7" id="KW-0375">Hydrogen ion transport</keyword>
<reference evidence="8 9" key="2">
    <citation type="journal article" date="2007" name="PLoS Biol.">
        <title>Principles of genome evolution in the Drosophila melanogaster species group.</title>
        <authorList>
            <person name="Ranz J.M."/>
            <person name="Maurin D."/>
            <person name="Chan Y.S."/>
            <person name="von Grotthuss M."/>
            <person name="Hillier L.W."/>
            <person name="Roote J."/>
            <person name="Ashburner M."/>
            <person name="Bergman C.M."/>
        </authorList>
    </citation>
    <scope>NUCLEOTIDE SEQUENCE [LARGE SCALE GENOMIC DNA]</scope>
    <source>
        <strain evidence="9">Tai18E2 / Tucson 14021-0261.01</strain>
    </source>
</reference>
<dbReference type="GO" id="GO:0033180">
    <property type="term" value="C:proton-transporting V-type ATPase, V1 domain"/>
    <property type="evidence" value="ECO:0007669"/>
    <property type="project" value="InterPro"/>
</dbReference>
<dbReference type="PhylomeDB" id="B4PVL5"/>
<evidence type="ECO:0000256" key="3">
    <source>
        <dbReference type="ARBA" id="ARBA00022781"/>
    </source>
</evidence>
<sequence>MSMHTEELGRLLAVIGDEDTCVGFLLGGIGEVDEDRETNFMVVERDTTSDQIEECFKKFLRRPDIGIILINQVYADMIRPTVDAHHLAMPTVLEIPSKQRAYDVSRDSILKRAQSVISPPKRHY</sequence>
<dbReference type="PIRSF" id="PIRSF015945">
    <property type="entry name" value="ATPase_V1_F_euk"/>
    <property type="match status" value="1"/>
</dbReference>
<evidence type="ECO:0000256" key="7">
    <source>
        <dbReference type="PIRNR" id="PIRNR015945"/>
    </source>
</evidence>
<evidence type="ECO:0000256" key="2">
    <source>
        <dbReference type="ARBA" id="ARBA00022448"/>
    </source>
</evidence>
<dbReference type="Gene3D" id="3.40.50.10580">
    <property type="entry name" value="ATPase, V1 complex, subunit F"/>
    <property type="match status" value="1"/>
</dbReference>
<comment type="function">
    <text evidence="5">Subunit of the V1 complex of vacuolar(H+)-ATPase (V-ATPase), a multisubunit enzyme composed of a peripheral complex (V1) that hydrolyzes ATP and a membrane integral complex (V0) that translocates protons. V-ATPase is responsible for acidifying and maintaining the pH of intracellular compartments and in some cell types, is targeted to the plasma membrane, where it is responsible for acidifying the extracellular environment.</text>
</comment>
<evidence type="ECO:0000313" key="8">
    <source>
        <dbReference type="EMBL" id="EDW97824.1"/>
    </source>
</evidence>
<evidence type="ECO:0000256" key="5">
    <source>
        <dbReference type="ARBA" id="ARBA00045737"/>
    </source>
</evidence>
<reference evidence="8 9" key="1">
    <citation type="journal article" date="2007" name="Nature">
        <title>Evolution of genes and genomes on the Drosophila phylogeny.</title>
        <authorList>
            <consortium name="Drosophila 12 Genomes Consortium"/>
            <person name="Clark A.G."/>
            <person name="Eisen M.B."/>
            <person name="Smith D.R."/>
            <person name="Bergman C.M."/>
            <person name="Oliver B."/>
            <person name="Markow T.A."/>
            <person name="Kaufman T.C."/>
            <person name="Kellis M."/>
            <person name="Gelbart W."/>
            <person name="Iyer V.N."/>
            <person name="Pollard D.A."/>
            <person name="Sackton T.B."/>
            <person name="Larracuente A.M."/>
            <person name="Singh N.D."/>
            <person name="Abad J.P."/>
            <person name="Abt D.N."/>
            <person name="Adryan B."/>
            <person name="Aguade M."/>
            <person name="Akashi H."/>
            <person name="Anderson W.W."/>
            <person name="Aquadro C.F."/>
            <person name="Ardell D.H."/>
            <person name="Arguello R."/>
            <person name="Artieri C.G."/>
            <person name="Barbash D.A."/>
            <person name="Barker D."/>
            <person name="Barsanti P."/>
            <person name="Batterham P."/>
            <person name="Batzoglou S."/>
            <person name="Begun D."/>
            <person name="Bhutkar A."/>
            <person name="Blanco E."/>
            <person name="Bosak S.A."/>
            <person name="Bradley R.K."/>
            <person name="Brand A.D."/>
            <person name="Brent M.R."/>
            <person name="Brooks A.N."/>
            <person name="Brown R.H."/>
            <person name="Butlin R.K."/>
            <person name="Caggese C."/>
            <person name="Calvi B.R."/>
            <person name="Bernardo de Carvalho A."/>
            <person name="Caspi A."/>
            <person name="Castrezana S."/>
            <person name="Celniker S.E."/>
            <person name="Chang J.L."/>
            <person name="Chapple C."/>
            <person name="Chatterji S."/>
            <person name="Chinwalla A."/>
            <person name="Civetta A."/>
            <person name="Clifton S.W."/>
            <person name="Comeron J.M."/>
            <person name="Costello J.C."/>
            <person name="Coyne J.A."/>
            <person name="Daub J."/>
            <person name="David R.G."/>
            <person name="Delcher A.L."/>
            <person name="Delehaunty K."/>
            <person name="Do C.B."/>
            <person name="Ebling H."/>
            <person name="Edwards K."/>
            <person name="Eickbush T."/>
            <person name="Evans J.D."/>
            <person name="Filipski A."/>
            <person name="Findeiss S."/>
            <person name="Freyhult E."/>
            <person name="Fulton L."/>
            <person name="Fulton R."/>
            <person name="Garcia A.C."/>
            <person name="Gardiner A."/>
            <person name="Garfield D.A."/>
            <person name="Garvin B.E."/>
            <person name="Gibson G."/>
            <person name="Gilbert D."/>
            <person name="Gnerre S."/>
            <person name="Godfrey J."/>
            <person name="Good R."/>
            <person name="Gotea V."/>
            <person name="Gravely B."/>
            <person name="Greenberg A.J."/>
            <person name="Griffiths-Jones S."/>
            <person name="Gross S."/>
            <person name="Guigo R."/>
            <person name="Gustafson E.A."/>
            <person name="Haerty W."/>
            <person name="Hahn M.W."/>
            <person name="Halligan D.L."/>
            <person name="Halpern A.L."/>
            <person name="Halter G.M."/>
            <person name="Han M.V."/>
            <person name="Heger A."/>
            <person name="Hillier L."/>
            <person name="Hinrichs A.S."/>
            <person name="Holmes I."/>
            <person name="Hoskins R.A."/>
            <person name="Hubisz M.J."/>
            <person name="Hultmark D."/>
            <person name="Huntley M.A."/>
            <person name="Jaffe D.B."/>
            <person name="Jagadeeshan S."/>
            <person name="Jeck W.R."/>
            <person name="Johnson J."/>
            <person name="Jones C.D."/>
            <person name="Jordan W.C."/>
            <person name="Karpen G.H."/>
            <person name="Kataoka E."/>
            <person name="Keightley P.D."/>
            <person name="Kheradpour P."/>
            <person name="Kirkness E.F."/>
            <person name="Koerich L.B."/>
            <person name="Kristiansen K."/>
            <person name="Kudrna D."/>
            <person name="Kulathinal R.J."/>
            <person name="Kumar S."/>
            <person name="Kwok R."/>
            <person name="Lander E."/>
            <person name="Langley C.H."/>
            <person name="Lapoint R."/>
            <person name="Lazzaro B.P."/>
            <person name="Lee S.J."/>
            <person name="Levesque L."/>
            <person name="Li R."/>
            <person name="Lin C.F."/>
            <person name="Lin M.F."/>
            <person name="Lindblad-Toh K."/>
            <person name="Llopart A."/>
            <person name="Long M."/>
            <person name="Low L."/>
            <person name="Lozovsky E."/>
            <person name="Lu J."/>
            <person name="Luo M."/>
            <person name="Machado C.A."/>
            <person name="Makalowski W."/>
            <person name="Marzo M."/>
            <person name="Matsuda M."/>
            <person name="Matzkin L."/>
            <person name="McAllister B."/>
            <person name="McBride C.S."/>
            <person name="McKernan B."/>
            <person name="McKernan K."/>
            <person name="Mendez-Lago M."/>
            <person name="Minx P."/>
            <person name="Mollenhauer M.U."/>
            <person name="Montooth K."/>
            <person name="Mount S.M."/>
            <person name="Mu X."/>
            <person name="Myers E."/>
            <person name="Negre B."/>
            <person name="Newfeld S."/>
            <person name="Nielsen R."/>
            <person name="Noor M.A."/>
            <person name="O'Grady P."/>
            <person name="Pachter L."/>
            <person name="Papaceit M."/>
            <person name="Parisi M.J."/>
            <person name="Parisi M."/>
            <person name="Parts L."/>
            <person name="Pedersen J.S."/>
            <person name="Pesole G."/>
            <person name="Phillippy A.M."/>
            <person name="Ponting C.P."/>
            <person name="Pop M."/>
            <person name="Porcelli D."/>
            <person name="Powell J.R."/>
            <person name="Prohaska S."/>
            <person name="Pruitt K."/>
            <person name="Puig M."/>
            <person name="Quesneville H."/>
            <person name="Ram K.R."/>
            <person name="Rand D."/>
            <person name="Rasmussen M.D."/>
            <person name="Reed L.K."/>
            <person name="Reenan R."/>
            <person name="Reily A."/>
            <person name="Remington K.A."/>
            <person name="Rieger T.T."/>
            <person name="Ritchie M.G."/>
            <person name="Robin C."/>
            <person name="Rogers Y.H."/>
            <person name="Rohde C."/>
            <person name="Rozas J."/>
            <person name="Rubenfield M.J."/>
            <person name="Ruiz A."/>
            <person name="Russo S."/>
            <person name="Salzberg S.L."/>
            <person name="Sanchez-Gracia A."/>
            <person name="Saranga D.J."/>
            <person name="Sato H."/>
            <person name="Schaeffer S.W."/>
            <person name="Schatz M.C."/>
            <person name="Schlenke T."/>
            <person name="Schwartz R."/>
            <person name="Segarra C."/>
            <person name="Singh R.S."/>
            <person name="Sirot L."/>
            <person name="Sirota M."/>
            <person name="Sisneros N.B."/>
            <person name="Smith C.D."/>
            <person name="Smith T.F."/>
            <person name="Spieth J."/>
            <person name="Stage D.E."/>
            <person name="Stark A."/>
            <person name="Stephan W."/>
            <person name="Strausberg R.L."/>
            <person name="Strempel S."/>
            <person name="Sturgill D."/>
            <person name="Sutton G."/>
            <person name="Sutton G.G."/>
            <person name="Tao W."/>
            <person name="Teichmann S."/>
            <person name="Tobari Y.N."/>
            <person name="Tomimura Y."/>
            <person name="Tsolas J.M."/>
            <person name="Valente V.L."/>
            <person name="Venter E."/>
            <person name="Venter J.C."/>
            <person name="Vicario S."/>
            <person name="Vieira F.G."/>
            <person name="Vilella A.J."/>
            <person name="Villasante A."/>
            <person name="Walenz B."/>
            <person name="Wang J."/>
            <person name="Wasserman M."/>
            <person name="Watts T."/>
            <person name="Wilson D."/>
            <person name="Wilson R.K."/>
            <person name="Wing R.A."/>
            <person name="Wolfner M.F."/>
            <person name="Wong A."/>
            <person name="Wong G.K."/>
            <person name="Wu C.I."/>
            <person name="Wu G."/>
            <person name="Yamamoto D."/>
            <person name="Yang H.P."/>
            <person name="Yang S.P."/>
            <person name="Yorke J.A."/>
            <person name="Yoshida K."/>
            <person name="Zdobnov E."/>
            <person name="Zhang P."/>
            <person name="Zhang Y."/>
            <person name="Zimin A.V."/>
            <person name="Baldwin J."/>
            <person name="Abdouelleil A."/>
            <person name="Abdulkadir J."/>
            <person name="Abebe A."/>
            <person name="Abera B."/>
            <person name="Abreu J."/>
            <person name="Acer S.C."/>
            <person name="Aftuck L."/>
            <person name="Alexander A."/>
            <person name="An P."/>
            <person name="Anderson E."/>
            <person name="Anderson S."/>
            <person name="Arachi H."/>
            <person name="Azer M."/>
            <person name="Bachantsang P."/>
            <person name="Barry A."/>
            <person name="Bayul T."/>
            <person name="Berlin A."/>
            <person name="Bessette D."/>
            <person name="Bloom T."/>
            <person name="Blye J."/>
            <person name="Boguslavskiy L."/>
            <person name="Bonnet C."/>
            <person name="Boukhgalter B."/>
            <person name="Bourzgui I."/>
            <person name="Brown A."/>
            <person name="Cahill P."/>
            <person name="Channer S."/>
            <person name="Cheshatsang Y."/>
            <person name="Chuda L."/>
            <person name="Citroen M."/>
            <person name="Collymore A."/>
            <person name="Cooke P."/>
            <person name="Costello M."/>
            <person name="D'Aco K."/>
            <person name="Daza R."/>
            <person name="De Haan G."/>
            <person name="DeGray S."/>
            <person name="DeMaso C."/>
            <person name="Dhargay N."/>
            <person name="Dooley K."/>
            <person name="Dooley E."/>
            <person name="Doricent M."/>
            <person name="Dorje P."/>
            <person name="Dorjee K."/>
            <person name="Dupes A."/>
            <person name="Elong R."/>
            <person name="Falk J."/>
            <person name="Farina A."/>
            <person name="Faro S."/>
            <person name="Ferguson D."/>
            <person name="Fisher S."/>
            <person name="Foley C.D."/>
            <person name="Franke A."/>
            <person name="Friedrich D."/>
            <person name="Gadbois L."/>
            <person name="Gearin G."/>
            <person name="Gearin C.R."/>
            <person name="Giannoukos G."/>
            <person name="Goode T."/>
            <person name="Graham J."/>
            <person name="Grandbois E."/>
            <person name="Grewal S."/>
            <person name="Gyaltsen K."/>
            <person name="Hafez N."/>
            <person name="Hagos B."/>
            <person name="Hall J."/>
            <person name="Henson C."/>
            <person name="Hollinger A."/>
            <person name="Honan T."/>
            <person name="Huard M.D."/>
            <person name="Hughes L."/>
            <person name="Hurhula B."/>
            <person name="Husby M.E."/>
            <person name="Kamat A."/>
            <person name="Kanga B."/>
            <person name="Kashin S."/>
            <person name="Khazanovich D."/>
            <person name="Kisner P."/>
            <person name="Lance K."/>
            <person name="Lara M."/>
            <person name="Lee W."/>
            <person name="Lennon N."/>
            <person name="Letendre F."/>
            <person name="LeVine R."/>
            <person name="Lipovsky A."/>
            <person name="Liu X."/>
            <person name="Liu J."/>
            <person name="Liu S."/>
            <person name="Lokyitsang T."/>
            <person name="Lokyitsang Y."/>
            <person name="Lubonja R."/>
            <person name="Lui A."/>
            <person name="MacDonald P."/>
            <person name="Magnisalis V."/>
            <person name="Maru K."/>
            <person name="Matthews C."/>
            <person name="McCusker W."/>
            <person name="McDonough S."/>
            <person name="Mehta T."/>
            <person name="Meldrim J."/>
            <person name="Meneus L."/>
            <person name="Mihai O."/>
            <person name="Mihalev A."/>
            <person name="Mihova T."/>
            <person name="Mittelman R."/>
            <person name="Mlenga V."/>
            <person name="Montmayeur A."/>
            <person name="Mulrain L."/>
            <person name="Navidi A."/>
            <person name="Naylor J."/>
            <person name="Negash T."/>
            <person name="Nguyen T."/>
            <person name="Nguyen N."/>
            <person name="Nicol R."/>
            <person name="Norbu C."/>
            <person name="Norbu N."/>
            <person name="Novod N."/>
            <person name="O'Neill B."/>
            <person name="Osman S."/>
            <person name="Markiewicz E."/>
            <person name="Oyono O.L."/>
            <person name="Patti C."/>
            <person name="Phunkhang P."/>
            <person name="Pierre F."/>
            <person name="Priest M."/>
            <person name="Raghuraman S."/>
            <person name="Rege F."/>
            <person name="Reyes R."/>
            <person name="Rise C."/>
            <person name="Rogov P."/>
            <person name="Ross K."/>
            <person name="Ryan E."/>
            <person name="Settipalli S."/>
            <person name="Shea T."/>
            <person name="Sherpa N."/>
            <person name="Shi L."/>
            <person name="Shih D."/>
            <person name="Sparrow T."/>
            <person name="Spaulding J."/>
            <person name="Stalker J."/>
            <person name="Stange-Thomann N."/>
            <person name="Stavropoulos S."/>
            <person name="Stone C."/>
            <person name="Strader C."/>
            <person name="Tesfaye S."/>
            <person name="Thomson T."/>
            <person name="Thoulutsang Y."/>
            <person name="Thoulutsang D."/>
            <person name="Topham K."/>
            <person name="Topping I."/>
            <person name="Tsamla T."/>
            <person name="Vassiliev H."/>
            <person name="Vo A."/>
            <person name="Wangchuk T."/>
            <person name="Wangdi T."/>
            <person name="Weiand M."/>
            <person name="Wilkinson J."/>
            <person name="Wilson A."/>
            <person name="Yadav S."/>
            <person name="Young G."/>
            <person name="Yu Q."/>
            <person name="Zembek L."/>
            <person name="Zhong D."/>
            <person name="Zimmer A."/>
            <person name="Zwirko Z."/>
            <person name="Jaffe D.B."/>
            <person name="Alvarez P."/>
            <person name="Brockman W."/>
            <person name="Butler J."/>
            <person name="Chin C."/>
            <person name="Gnerre S."/>
            <person name="Grabherr M."/>
            <person name="Kleber M."/>
            <person name="Mauceli E."/>
            <person name="MacCallum I."/>
        </authorList>
    </citation>
    <scope>NUCLEOTIDE SEQUENCE [LARGE SCALE GENOMIC DNA]</scope>
    <source>
        <strain evidence="9">Tai18E2 / Tucson 14021-0261.01</strain>
    </source>
</reference>
<dbReference type="KEGG" id="dya:Dyak_GE10180"/>
<name>B4PVL5_DROYA</name>
<dbReference type="InterPro" id="IPR008218">
    <property type="entry name" value="ATPase_V1-cplx_f_g_su"/>
</dbReference>
<comment type="similarity">
    <text evidence="1 7">Belongs to the V-ATPase F subunit family.</text>
</comment>